<dbReference type="PANTHER" id="PTHR14969:SF62">
    <property type="entry name" value="DECAPRENYLPHOSPHORYL-5-PHOSPHORIBOSE PHOSPHATASE RV3807C-RELATED"/>
    <property type="match status" value="1"/>
</dbReference>
<evidence type="ECO:0000256" key="3">
    <source>
        <dbReference type="ARBA" id="ARBA00022692"/>
    </source>
</evidence>
<feature type="transmembrane region" description="Helical" evidence="7">
    <location>
        <begin position="76"/>
        <end position="101"/>
    </location>
</feature>
<evidence type="ECO:0000256" key="6">
    <source>
        <dbReference type="ARBA" id="ARBA00023136"/>
    </source>
</evidence>
<evidence type="ECO:0000313" key="9">
    <source>
        <dbReference type="EMBL" id="MBW4432335.1"/>
    </source>
</evidence>
<dbReference type="GO" id="GO:0016787">
    <property type="term" value="F:hydrolase activity"/>
    <property type="evidence" value="ECO:0007669"/>
    <property type="project" value="UniProtKB-KW"/>
</dbReference>
<keyword evidence="4" id="KW-0378">Hydrolase</keyword>
<protein>
    <submittedName>
        <fullName evidence="9">Phosphatase PAP2 family protein</fullName>
    </submittedName>
</protein>
<evidence type="ECO:0000256" key="2">
    <source>
        <dbReference type="ARBA" id="ARBA00022475"/>
    </source>
</evidence>
<gene>
    <name evidence="9" type="ORF">KME28_11530</name>
</gene>
<proteinExistence type="predicted"/>
<evidence type="ECO:0000256" key="7">
    <source>
        <dbReference type="SAM" id="Phobius"/>
    </source>
</evidence>
<evidence type="ECO:0000256" key="1">
    <source>
        <dbReference type="ARBA" id="ARBA00004651"/>
    </source>
</evidence>
<evidence type="ECO:0000313" key="10">
    <source>
        <dbReference type="Proteomes" id="UP000813215"/>
    </source>
</evidence>
<reference evidence="9" key="1">
    <citation type="submission" date="2021-05" db="EMBL/GenBank/DDBJ databases">
        <authorList>
            <person name="Pietrasiak N."/>
            <person name="Ward R."/>
            <person name="Stajich J.E."/>
            <person name="Kurbessoian T."/>
        </authorList>
    </citation>
    <scope>NUCLEOTIDE SEQUENCE</scope>
    <source>
        <strain evidence="9">HA4357-MV3</strain>
    </source>
</reference>
<dbReference type="GO" id="GO:0005886">
    <property type="term" value="C:plasma membrane"/>
    <property type="evidence" value="ECO:0007669"/>
    <property type="project" value="UniProtKB-SubCell"/>
</dbReference>
<keyword evidence="5 7" id="KW-1133">Transmembrane helix</keyword>
<comment type="subcellular location">
    <subcellularLocation>
        <location evidence="1">Cell membrane</location>
        <topology evidence="1">Multi-pass membrane protein</topology>
    </subcellularLocation>
</comment>
<feature type="transmembrane region" description="Helical" evidence="7">
    <location>
        <begin position="27"/>
        <end position="46"/>
    </location>
</feature>
<dbReference type="SUPFAM" id="SSF48317">
    <property type="entry name" value="Acid phosphatase/Vanadium-dependent haloperoxidase"/>
    <property type="match status" value="1"/>
</dbReference>
<dbReference type="PANTHER" id="PTHR14969">
    <property type="entry name" value="SPHINGOSINE-1-PHOSPHATE PHOSPHOHYDROLASE"/>
    <property type="match status" value="1"/>
</dbReference>
<evidence type="ECO:0000256" key="4">
    <source>
        <dbReference type="ARBA" id="ARBA00022801"/>
    </source>
</evidence>
<dbReference type="EMBL" id="JAHHHW010000085">
    <property type="protein sequence ID" value="MBW4432335.1"/>
    <property type="molecule type" value="Genomic_DNA"/>
</dbReference>
<dbReference type="Gene3D" id="1.20.144.10">
    <property type="entry name" value="Phosphatidic acid phosphatase type 2/haloperoxidase"/>
    <property type="match status" value="2"/>
</dbReference>
<dbReference type="InterPro" id="IPR000326">
    <property type="entry name" value="PAP2/HPO"/>
</dbReference>
<feature type="domain" description="Phosphatidic acid phosphatase type 2/haloperoxidase" evidence="8">
    <location>
        <begin position="109"/>
        <end position="218"/>
    </location>
</feature>
<dbReference type="SMART" id="SM00014">
    <property type="entry name" value="acidPPc"/>
    <property type="match status" value="1"/>
</dbReference>
<dbReference type="AlphaFoldDB" id="A0A9E3H8V3"/>
<sequence>MSKLEKSQQKTPVEFLQQLLITHWRSLLLLLFGIYLPLQVFGLLALEVRQNEGGFLWDLPILVAIHSVAQPQLDTIAAILTRFGSFRTILPILSVMTLILLTQRRWRSLSYLLITAIGSATINHTAKEFWHRVRPHLWDSVTPEFDYSFPSGHAMTSMTFVAILVVLTWGSIWCWLTVTLGSLYLLTIGWTRLYLGVHFPSDILAGWMVAIAWAIGVSSIIRPYSQSANIVSEKSETETTLLPQEESTLNN</sequence>
<dbReference type="CDD" id="cd03392">
    <property type="entry name" value="PAP2_like_2"/>
    <property type="match status" value="1"/>
</dbReference>
<name>A0A9E3H8V3_9NOST</name>
<dbReference type="InterPro" id="IPR036938">
    <property type="entry name" value="PAP2/HPO_sf"/>
</dbReference>
<dbReference type="Proteomes" id="UP000813215">
    <property type="component" value="Unassembled WGS sequence"/>
</dbReference>
<keyword evidence="3 7" id="KW-0812">Transmembrane</keyword>
<evidence type="ECO:0000259" key="8">
    <source>
        <dbReference type="SMART" id="SM00014"/>
    </source>
</evidence>
<feature type="transmembrane region" description="Helical" evidence="7">
    <location>
        <begin position="160"/>
        <end position="184"/>
    </location>
</feature>
<keyword evidence="2" id="KW-1003">Cell membrane</keyword>
<reference evidence="9" key="2">
    <citation type="journal article" date="2022" name="Microbiol. Resour. Announc.">
        <title>Metagenome Sequencing to Explore Phylogenomics of Terrestrial Cyanobacteria.</title>
        <authorList>
            <person name="Ward R.D."/>
            <person name="Stajich J.E."/>
            <person name="Johansen J.R."/>
            <person name="Huntemann M."/>
            <person name="Clum A."/>
            <person name="Foster B."/>
            <person name="Foster B."/>
            <person name="Roux S."/>
            <person name="Palaniappan K."/>
            <person name="Varghese N."/>
            <person name="Mukherjee S."/>
            <person name="Reddy T.B.K."/>
            <person name="Daum C."/>
            <person name="Copeland A."/>
            <person name="Chen I.A."/>
            <person name="Ivanova N.N."/>
            <person name="Kyrpides N.C."/>
            <person name="Shapiro N."/>
            <person name="Eloe-Fadrosh E.A."/>
            <person name="Pietrasiak N."/>
        </authorList>
    </citation>
    <scope>NUCLEOTIDE SEQUENCE</scope>
    <source>
        <strain evidence="9">HA4357-MV3</strain>
    </source>
</reference>
<evidence type="ECO:0000256" key="5">
    <source>
        <dbReference type="ARBA" id="ARBA00022989"/>
    </source>
</evidence>
<feature type="transmembrane region" description="Helical" evidence="7">
    <location>
        <begin position="204"/>
        <end position="224"/>
    </location>
</feature>
<dbReference type="Pfam" id="PF01569">
    <property type="entry name" value="PAP2"/>
    <property type="match status" value="1"/>
</dbReference>
<comment type="caution">
    <text evidence="9">The sequence shown here is derived from an EMBL/GenBank/DDBJ whole genome shotgun (WGS) entry which is preliminary data.</text>
</comment>
<organism evidence="9 10">
    <name type="scientific">Pelatocladus maniniholoensis HA4357-MV3</name>
    <dbReference type="NCBI Taxonomy" id="1117104"/>
    <lineage>
        <taxon>Bacteria</taxon>
        <taxon>Bacillati</taxon>
        <taxon>Cyanobacteriota</taxon>
        <taxon>Cyanophyceae</taxon>
        <taxon>Nostocales</taxon>
        <taxon>Nostocaceae</taxon>
        <taxon>Pelatocladus</taxon>
    </lineage>
</organism>
<keyword evidence="6 7" id="KW-0472">Membrane</keyword>
<accession>A0A9E3H8V3</accession>